<comment type="similarity">
    <text evidence="2">Belongs to the UPF0154 family.</text>
</comment>
<sequence>MTIEIWQFILILIIELLVVAIATFFITRKIFMRQLKKNPPINEKMIRAMMTQMGRTPSEKQVRAVMKSMEDAQ</sequence>
<evidence type="ECO:0000256" key="2">
    <source>
        <dbReference type="ARBA" id="ARBA00006694"/>
    </source>
</evidence>
<dbReference type="EMBL" id="DVLF01000065">
    <property type="protein sequence ID" value="HIT49780.1"/>
    <property type="molecule type" value="Genomic_DNA"/>
</dbReference>
<evidence type="ECO:0000256" key="1">
    <source>
        <dbReference type="ARBA" id="ARBA00004167"/>
    </source>
</evidence>
<keyword evidence="3 6" id="KW-0812">Transmembrane</keyword>
<keyword evidence="5 6" id="KW-0472">Membrane</keyword>
<comment type="subcellular location">
    <subcellularLocation>
        <location evidence="1">Membrane</location>
        <topology evidence="1">Single-pass membrane protein</topology>
    </subcellularLocation>
</comment>
<proteinExistence type="inferred from homology"/>
<evidence type="ECO:0000313" key="8">
    <source>
        <dbReference type="Proteomes" id="UP000886758"/>
    </source>
</evidence>
<dbReference type="Pfam" id="PF03672">
    <property type="entry name" value="UPF0154"/>
    <property type="match status" value="1"/>
</dbReference>
<dbReference type="AlphaFoldDB" id="A0A9D1GQ28"/>
<gene>
    <name evidence="7" type="ORF">IAD46_02015</name>
</gene>
<dbReference type="InterPro" id="IPR005359">
    <property type="entry name" value="UPF0154"/>
</dbReference>
<evidence type="ECO:0000256" key="5">
    <source>
        <dbReference type="ARBA" id="ARBA00023136"/>
    </source>
</evidence>
<evidence type="ECO:0000256" key="6">
    <source>
        <dbReference type="SAM" id="Phobius"/>
    </source>
</evidence>
<evidence type="ECO:0000256" key="4">
    <source>
        <dbReference type="ARBA" id="ARBA00022989"/>
    </source>
</evidence>
<dbReference type="GO" id="GO:0016020">
    <property type="term" value="C:membrane"/>
    <property type="evidence" value="ECO:0007669"/>
    <property type="project" value="UniProtKB-SubCell"/>
</dbReference>
<reference evidence="7" key="2">
    <citation type="journal article" date="2021" name="PeerJ">
        <title>Extensive microbial diversity within the chicken gut microbiome revealed by metagenomics and culture.</title>
        <authorList>
            <person name="Gilroy R."/>
            <person name="Ravi A."/>
            <person name="Getino M."/>
            <person name="Pursley I."/>
            <person name="Horton D.L."/>
            <person name="Alikhan N.F."/>
            <person name="Baker D."/>
            <person name="Gharbi K."/>
            <person name="Hall N."/>
            <person name="Watson M."/>
            <person name="Adriaenssens E.M."/>
            <person name="Foster-Nyarko E."/>
            <person name="Jarju S."/>
            <person name="Secka A."/>
            <person name="Antonio M."/>
            <person name="Oren A."/>
            <person name="Chaudhuri R.R."/>
            <person name="La Ragione R."/>
            <person name="Hildebrand F."/>
            <person name="Pallen M.J."/>
        </authorList>
    </citation>
    <scope>NUCLEOTIDE SEQUENCE</scope>
    <source>
        <strain evidence="7">ChiW17-6978</strain>
    </source>
</reference>
<dbReference type="Proteomes" id="UP000886758">
    <property type="component" value="Unassembled WGS sequence"/>
</dbReference>
<keyword evidence="4 6" id="KW-1133">Transmembrane helix</keyword>
<feature type="transmembrane region" description="Helical" evidence="6">
    <location>
        <begin position="6"/>
        <end position="27"/>
    </location>
</feature>
<name>A0A9D1GQ28_9MOLU</name>
<protein>
    <submittedName>
        <fullName evidence="7">YneF family protein</fullName>
    </submittedName>
</protein>
<evidence type="ECO:0000313" key="7">
    <source>
        <dbReference type="EMBL" id="HIT49780.1"/>
    </source>
</evidence>
<evidence type="ECO:0000256" key="3">
    <source>
        <dbReference type="ARBA" id="ARBA00022692"/>
    </source>
</evidence>
<reference evidence="7" key="1">
    <citation type="submission" date="2020-10" db="EMBL/GenBank/DDBJ databases">
        <authorList>
            <person name="Gilroy R."/>
        </authorList>
    </citation>
    <scope>NUCLEOTIDE SEQUENCE</scope>
    <source>
        <strain evidence="7">ChiW17-6978</strain>
    </source>
</reference>
<organism evidence="7 8">
    <name type="scientific">Candidatus Pelethenecus faecipullorum</name>
    <dbReference type="NCBI Taxonomy" id="2840900"/>
    <lineage>
        <taxon>Bacteria</taxon>
        <taxon>Bacillati</taxon>
        <taxon>Mycoplasmatota</taxon>
        <taxon>Mollicutes</taxon>
        <taxon>Candidatus Pelethenecus</taxon>
    </lineage>
</organism>
<accession>A0A9D1GQ28</accession>
<comment type="caution">
    <text evidence="7">The sequence shown here is derived from an EMBL/GenBank/DDBJ whole genome shotgun (WGS) entry which is preliminary data.</text>
</comment>